<evidence type="ECO:0000256" key="4">
    <source>
        <dbReference type="ARBA" id="ARBA00023002"/>
    </source>
</evidence>
<dbReference type="Pfam" id="PF00067">
    <property type="entry name" value="p450"/>
    <property type="match status" value="1"/>
</dbReference>
<dbReference type="EMBL" id="CAJNOM010000294">
    <property type="protein sequence ID" value="CAF1329624.1"/>
    <property type="molecule type" value="Genomic_DNA"/>
</dbReference>
<protein>
    <submittedName>
        <fullName evidence="7">Uncharacterized protein</fullName>
    </submittedName>
</protein>
<organism evidence="7 8">
    <name type="scientific">Adineta steineri</name>
    <dbReference type="NCBI Taxonomy" id="433720"/>
    <lineage>
        <taxon>Eukaryota</taxon>
        <taxon>Metazoa</taxon>
        <taxon>Spiralia</taxon>
        <taxon>Gnathifera</taxon>
        <taxon>Rotifera</taxon>
        <taxon>Eurotatoria</taxon>
        <taxon>Bdelloidea</taxon>
        <taxon>Adinetida</taxon>
        <taxon>Adinetidae</taxon>
        <taxon>Adineta</taxon>
    </lineage>
</organism>
<accession>A0A815FU48</accession>
<dbReference type="GO" id="GO:0008395">
    <property type="term" value="F:steroid hydroxylase activity"/>
    <property type="evidence" value="ECO:0007669"/>
    <property type="project" value="TreeGrafter"/>
</dbReference>
<reference evidence="7" key="1">
    <citation type="submission" date="2021-02" db="EMBL/GenBank/DDBJ databases">
        <authorList>
            <person name="Nowell W R."/>
        </authorList>
    </citation>
    <scope>NUCLEOTIDE SEQUENCE</scope>
</reference>
<comment type="similarity">
    <text evidence="1">Belongs to the cytochrome P450 family.</text>
</comment>
<name>A0A815FU48_9BILA</name>
<dbReference type="InterPro" id="IPR036396">
    <property type="entry name" value="Cyt_P450_sf"/>
</dbReference>
<dbReference type="GO" id="GO:0020037">
    <property type="term" value="F:heme binding"/>
    <property type="evidence" value="ECO:0007669"/>
    <property type="project" value="InterPro"/>
</dbReference>
<evidence type="ECO:0000313" key="8">
    <source>
        <dbReference type="Proteomes" id="UP000663832"/>
    </source>
</evidence>
<dbReference type="GO" id="GO:0016705">
    <property type="term" value="F:oxidoreductase activity, acting on paired donors, with incorporation or reduction of molecular oxygen"/>
    <property type="evidence" value="ECO:0007669"/>
    <property type="project" value="InterPro"/>
</dbReference>
<dbReference type="GO" id="GO:0005506">
    <property type="term" value="F:iron ion binding"/>
    <property type="evidence" value="ECO:0007669"/>
    <property type="project" value="InterPro"/>
</dbReference>
<dbReference type="InterPro" id="IPR050705">
    <property type="entry name" value="Cytochrome_P450_3A"/>
</dbReference>
<proteinExistence type="inferred from homology"/>
<evidence type="ECO:0000256" key="3">
    <source>
        <dbReference type="ARBA" id="ARBA00022723"/>
    </source>
</evidence>
<evidence type="ECO:0000313" key="7">
    <source>
        <dbReference type="EMBL" id="CAF1329624.1"/>
    </source>
</evidence>
<dbReference type="SUPFAM" id="SSF48264">
    <property type="entry name" value="Cytochrome P450"/>
    <property type="match status" value="1"/>
</dbReference>
<keyword evidence="3" id="KW-0479">Metal-binding</keyword>
<keyword evidence="5" id="KW-0408">Iron</keyword>
<sequence length="125" mass="14471">MSILASFETTSTALSWFIFYLSKYLEIQQKIKNKPKKHNLIDKTHLIQDILDSLIYVEYVSKEILSYAPTTGEFARAATCDNMTDDVPISKGDTIVIASQNLHQDPRYWKYDSTKFISERLLNED</sequence>
<dbReference type="Proteomes" id="UP000663877">
    <property type="component" value="Unassembled WGS sequence"/>
</dbReference>
<dbReference type="PANTHER" id="PTHR24302:SF15">
    <property type="entry name" value="FATTY-ACID PEROXYGENASE"/>
    <property type="match status" value="1"/>
</dbReference>
<evidence type="ECO:0000256" key="2">
    <source>
        <dbReference type="ARBA" id="ARBA00022617"/>
    </source>
</evidence>
<dbReference type="PANTHER" id="PTHR24302">
    <property type="entry name" value="CYTOCHROME P450 FAMILY 3"/>
    <property type="match status" value="1"/>
</dbReference>
<evidence type="ECO:0000313" key="6">
    <source>
        <dbReference type="EMBL" id="CAF0847146.1"/>
    </source>
</evidence>
<dbReference type="AlphaFoldDB" id="A0A815FU48"/>
<dbReference type="OrthoDB" id="2789670at2759"/>
<keyword evidence="4" id="KW-0560">Oxidoreductase</keyword>
<dbReference type="EMBL" id="CAJNOI010000023">
    <property type="protein sequence ID" value="CAF0847146.1"/>
    <property type="molecule type" value="Genomic_DNA"/>
</dbReference>
<keyword evidence="2" id="KW-0349">Heme</keyword>
<evidence type="ECO:0000256" key="1">
    <source>
        <dbReference type="ARBA" id="ARBA00010617"/>
    </source>
</evidence>
<evidence type="ECO:0000256" key="5">
    <source>
        <dbReference type="ARBA" id="ARBA00023004"/>
    </source>
</evidence>
<dbReference type="Gene3D" id="1.10.630.10">
    <property type="entry name" value="Cytochrome P450"/>
    <property type="match status" value="1"/>
</dbReference>
<dbReference type="InterPro" id="IPR001128">
    <property type="entry name" value="Cyt_P450"/>
</dbReference>
<keyword evidence="8" id="KW-1185">Reference proteome</keyword>
<comment type="caution">
    <text evidence="7">The sequence shown here is derived from an EMBL/GenBank/DDBJ whole genome shotgun (WGS) entry which is preliminary data.</text>
</comment>
<gene>
    <name evidence="6" type="ORF">BJG266_LOCUS7638</name>
    <name evidence="7" type="ORF">QVE165_LOCUS32814</name>
</gene>
<dbReference type="Proteomes" id="UP000663832">
    <property type="component" value="Unassembled WGS sequence"/>
</dbReference>